<accession>A0A8D9PDW4</accession>
<dbReference type="SUPFAM" id="SSF58104">
    <property type="entry name" value="Methyl-accepting chemotaxis protein (MCP) signaling domain"/>
    <property type="match status" value="1"/>
</dbReference>
<evidence type="ECO:0000313" key="1">
    <source>
        <dbReference type="EMBL" id="DAD55395.1"/>
    </source>
</evidence>
<dbReference type="InterPro" id="IPR016024">
    <property type="entry name" value="ARM-type_fold"/>
</dbReference>
<sequence>MPDNEKIQYSYDLDISSLQKGTEKAIKLLQSQIDSLTGVTRQTKSAASSAKVFEKAWLKASNKVAGAQDKINKAMESAQREADKYLAREASQKSPKYVPTNIQKQIEDLVGVGTKAKSAEASAKAFEKAWLNASDKVSQKNSKTTKSVEQVAQAVDSGATYAQKAFARLSQVVGNLKAPLQQAFEPITTKLGVMANMIDPNISSKVQSFRDKAKNAFENVSGVLRQVSSAFRRTSNSADDNASSASKVATRMERFNSACTKTFNNLNKLNSGVQNASKFFDKCSTKLRNFTSALNGASKSTNVLRTAIKVLTAERIAEYLKNGIKQSISYVENLNLFTVAMGKSIDKGNEFVDIMQELYGMDPSNIMRYAGNFYQLATAIEMPDEAAAQLSLTMTKAVNDISSLFNVDIETVFENMSSGLQGMSRAVRKYGMDIRTTTLQTEALALGITDQVESMSEANRIGLRFIAMMKQASNATGDFAANIETPANQMRIFKEQITQLGRAIGDFFIAPLRNALQYINGFIMAIRSVLVFIRKLLGIEVDFQTRTGGLSDDLDSTSSGISGIGDAASDTTKKLKGMLAPFDELNVLTRDTASASSGGIGIGSDIMDPRIAKAIQDMEYKFEDIEMKANKVRNALLEFFGFKVDSGEILDWDPSQFEDNLINKFPQWTKTIQATFDNWTTITESFKSVFRSLGDVFAEAWKKYKDTFATIVNDEAVANFIDGLTDKLSNFSDWVKANQDTLSSIAEKIMWLVTAFLALKAASPVLTLIANGFSLLSKGASILSSGITGVSNVLSFLPKVLSAVTSPIGLVIAAVALLAATSEDFRKSLGNIITSLFTLLQSLLEPIIKLLGTILDKLLPPLLDIIGSIGDALAPVIDLLAEVIESLAPIVSEVIGLITDVLGDFISSLQGVFEGVATFVQGIAQIVRGVTDIIAGILSGDFKRIGNGLLGIFTGVLNAISGVVESVINLVITALNSAISLIWRLLMGGINSLLSGVEDILSWVGVNVSLQVNWSAPQIPTISIPRISAPGFEDGGFPERGTYFRALENGFGSEMVGTMGGRTAVANNDQIERGIAQAVLEAIMQTGILGYIRSIDQSARETADKDFSLGNPSASAGRWIKQSTDAYNRVRG</sequence>
<organism evidence="1">
    <name type="scientific">Siphoviridae sp. ctoNj20</name>
    <dbReference type="NCBI Taxonomy" id="2826085"/>
    <lineage>
        <taxon>Viruses</taxon>
        <taxon>Duplodnaviria</taxon>
        <taxon>Heunggongvirae</taxon>
        <taxon>Uroviricota</taxon>
        <taxon>Caudoviricetes</taxon>
    </lineage>
</organism>
<reference evidence="1" key="1">
    <citation type="journal article" date="2021" name="Proc. Natl. Acad. Sci. U.S.A.">
        <title>A Catalog of Tens of Thousands of Viruses from Human Metagenomes Reveals Hidden Associations with Chronic Diseases.</title>
        <authorList>
            <person name="Tisza M.J."/>
            <person name="Buck C.B."/>
        </authorList>
    </citation>
    <scope>NUCLEOTIDE SEQUENCE</scope>
    <source>
        <strain evidence="1">CtoNj20</strain>
    </source>
</reference>
<dbReference type="EMBL" id="BK014724">
    <property type="protein sequence ID" value="DAD55395.1"/>
    <property type="molecule type" value="Genomic_DNA"/>
</dbReference>
<dbReference type="Gene3D" id="1.10.287.950">
    <property type="entry name" value="Methyl-accepting chemotaxis protein"/>
    <property type="match status" value="1"/>
</dbReference>
<name>A0A8D9PDW4_9CAUD</name>
<proteinExistence type="predicted"/>
<protein>
    <submittedName>
        <fullName evidence="1">Minor tail protein</fullName>
    </submittedName>
</protein>
<dbReference type="SUPFAM" id="SSF48371">
    <property type="entry name" value="ARM repeat"/>
    <property type="match status" value="1"/>
</dbReference>